<dbReference type="InterPro" id="IPR036291">
    <property type="entry name" value="NAD(P)-bd_dom_sf"/>
</dbReference>
<keyword evidence="6" id="KW-1185">Reference proteome</keyword>
<sequence>MTITLDGQVALVTGAGTGLGRAHALALAERGARVVVNDIDAGPAAGSPGAGVVAEIEAAGGQAVLERCDVADADAVESMVARTVEAWGRVDILINNAGILRDKSFAKSDLADFRQVVDVHLMGSVHCSRAVWPHMVERGYGRILMTTSASGIYGNFGQANYGAAKAAVVGLMNVLAIEGRTRGIRVNALAPTAATRMTEDLLEPDELARLAPETVSPGAVFLVSPDAPTKTILAAGAGVFAVARMEESRGLHLPADRRTPEDIAAQWERISDMTESVVTGSAFEQTRRYLDLVQRDAEPTAARS</sequence>
<organism evidence="5 6">
    <name type="scientific">Tersicoccus solisilvae</name>
    <dbReference type="NCBI Taxonomy" id="1882339"/>
    <lineage>
        <taxon>Bacteria</taxon>
        <taxon>Bacillati</taxon>
        <taxon>Actinomycetota</taxon>
        <taxon>Actinomycetes</taxon>
        <taxon>Micrococcales</taxon>
        <taxon>Micrococcaceae</taxon>
        <taxon>Tersicoccus</taxon>
    </lineage>
</organism>
<evidence type="ECO:0000256" key="3">
    <source>
        <dbReference type="RuleBase" id="RU000363"/>
    </source>
</evidence>
<evidence type="ECO:0000313" key="5">
    <source>
        <dbReference type="EMBL" id="GGC89639.1"/>
    </source>
</evidence>
<dbReference type="PANTHER" id="PTHR45024:SF2">
    <property type="entry name" value="SCP2 DOMAIN-CONTAINING PROTEIN"/>
    <property type="match status" value="1"/>
</dbReference>
<dbReference type="EMBL" id="BMJI01000007">
    <property type="protein sequence ID" value="GGC89639.1"/>
    <property type="molecule type" value="Genomic_DNA"/>
</dbReference>
<dbReference type="Proteomes" id="UP000597761">
    <property type="component" value="Unassembled WGS sequence"/>
</dbReference>
<proteinExistence type="inferred from homology"/>
<accession>A0ABQ1P301</accession>
<dbReference type="InterPro" id="IPR051687">
    <property type="entry name" value="Peroxisomal_Beta-Oxidation"/>
</dbReference>
<dbReference type="InterPro" id="IPR002347">
    <property type="entry name" value="SDR_fam"/>
</dbReference>
<evidence type="ECO:0000313" key="6">
    <source>
        <dbReference type="Proteomes" id="UP000597761"/>
    </source>
</evidence>
<dbReference type="InterPro" id="IPR057326">
    <property type="entry name" value="KR_dom"/>
</dbReference>
<reference evidence="6" key="1">
    <citation type="journal article" date="2019" name="Int. J. Syst. Evol. Microbiol.">
        <title>The Global Catalogue of Microorganisms (GCM) 10K type strain sequencing project: providing services to taxonomists for standard genome sequencing and annotation.</title>
        <authorList>
            <consortium name="The Broad Institute Genomics Platform"/>
            <consortium name="The Broad Institute Genome Sequencing Center for Infectious Disease"/>
            <person name="Wu L."/>
            <person name="Ma J."/>
        </authorList>
    </citation>
    <scope>NUCLEOTIDE SEQUENCE [LARGE SCALE GENOMIC DNA]</scope>
    <source>
        <strain evidence="6">CGMCC 1.15480</strain>
    </source>
</reference>
<dbReference type="SMART" id="SM00822">
    <property type="entry name" value="PKS_KR"/>
    <property type="match status" value="1"/>
</dbReference>
<gene>
    <name evidence="5" type="ORF">GCM10011512_15740</name>
</gene>
<dbReference type="InterPro" id="IPR020904">
    <property type="entry name" value="Sc_DH/Rdtase_CS"/>
</dbReference>
<dbReference type="Pfam" id="PF00106">
    <property type="entry name" value="adh_short"/>
    <property type="match status" value="1"/>
</dbReference>
<evidence type="ECO:0000256" key="1">
    <source>
        <dbReference type="ARBA" id="ARBA00006484"/>
    </source>
</evidence>
<dbReference type="RefSeq" id="WP_188667791.1">
    <property type="nucleotide sequence ID" value="NZ_BMJI01000007.1"/>
</dbReference>
<comment type="similarity">
    <text evidence="1 3">Belongs to the short-chain dehydrogenases/reductases (SDR) family.</text>
</comment>
<dbReference type="PANTHER" id="PTHR45024">
    <property type="entry name" value="DEHYDROGENASES, SHORT CHAIN"/>
    <property type="match status" value="1"/>
</dbReference>
<name>A0ABQ1P301_9MICC</name>
<protein>
    <submittedName>
        <fullName evidence="5">3-oxoacyl-ACP reductase</fullName>
    </submittedName>
</protein>
<evidence type="ECO:0000256" key="2">
    <source>
        <dbReference type="ARBA" id="ARBA00023002"/>
    </source>
</evidence>
<dbReference type="PRINTS" id="PR00081">
    <property type="entry name" value="GDHRDH"/>
</dbReference>
<dbReference type="PRINTS" id="PR00080">
    <property type="entry name" value="SDRFAMILY"/>
</dbReference>
<dbReference type="Gene3D" id="3.40.50.720">
    <property type="entry name" value="NAD(P)-binding Rossmann-like Domain"/>
    <property type="match status" value="1"/>
</dbReference>
<dbReference type="PROSITE" id="PS00061">
    <property type="entry name" value="ADH_SHORT"/>
    <property type="match status" value="1"/>
</dbReference>
<feature type="domain" description="Ketoreductase" evidence="4">
    <location>
        <begin position="8"/>
        <end position="200"/>
    </location>
</feature>
<keyword evidence="2" id="KW-0560">Oxidoreductase</keyword>
<evidence type="ECO:0000259" key="4">
    <source>
        <dbReference type="SMART" id="SM00822"/>
    </source>
</evidence>
<comment type="caution">
    <text evidence="5">The sequence shown here is derived from an EMBL/GenBank/DDBJ whole genome shotgun (WGS) entry which is preliminary data.</text>
</comment>
<dbReference type="SUPFAM" id="SSF51735">
    <property type="entry name" value="NAD(P)-binding Rossmann-fold domains"/>
    <property type="match status" value="1"/>
</dbReference>